<dbReference type="InterPro" id="IPR006555">
    <property type="entry name" value="ATP-dep_Helicase_C"/>
</dbReference>
<evidence type="ECO:0000313" key="2">
    <source>
        <dbReference type="EMBL" id="MDI7925056.1"/>
    </source>
</evidence>
<dbReference type="Gene3D" id="3.40.50.300">
    <property type="entry name" value="P-loop containing nucleotide triphosphate hydrolases"/>
    <property type="match status" value="1"/>
</dbReference>
<keyword evidence="3" id="KW-1185">Reference proteome</keyword>
<feature type="domain" description="ATP-dependent helicase C-terminal" evidence="1">
    <location>
        <begin position="182"/>
        <end position="307"/>
    </location>
</feature>
<gene>
    <name evidence="2" type="ORF">MRS75_23645</name>
</gene>
<dbReference type="GO" id="GO:0005524">
    <property type="term" value="F:ATP binding"/>
    <property type="evidence" value="ECO:0007669"/>
    <property type="project" value="InterPro"/>
</dbReference>
<dbReference type="GO" id="GO:0006139">
    <property type="term" value="P:nucleobase-containing compound metabolic process"/>
    <property type="evidence" value="ECO:0007669"/>
    <property type="project" value="InterPro"/>
</dbReference>
<dbReference type="Pfam" id="PF13307">
    <property type="entry name" value="Helicase_C_2"/>
    <property type="match status" value="1"/>
</dbReference>
<dbReference type="AlphaFoldDB" id="A0AAE3QKN3"/>
<name>A0AAE3QKN3_9HYPH</name>
<comment type="caution">
    <text evidence="2">The sequence shown here is derived from an EMBL/GenBank/DDBJ whole genome shotgun (WGS) entry which is preliminary data.</text>
</comment>
<accession>A0AAE3QKN3</accession>
<dbReference type="InterPro" id="IPR027417">
    <property type="entry name" value="P-loop_NTPase"/>
</dbReference>
<dbReference type="GO" id="GO:0003676">
    <property type="term" value="F:nucleic acid binding"/>
    <property type="evidence" value="ECO:0007669"/>
    <property type="project" value="InterPro"/>
</dbReference>
<dbReference type="Proteomes" id="UP001161580">
    <property type="component" value="Unassembled WGS sequence"/>
</dbReference>
<dbReference type="SMART" id="SM00491">
    <property type="entry name" value="HELICc2"/>
    <property type="match status" value="1"/>
</dbReference>
<evidence type="ECO:0000259" key="1">
    <source>
        <dbReference type="SMART" id="SM00491"/>
    </source>
</evidence>
<dbReference type="RefSeq" id="WP_311789265.1">
    <property type="nucleotide sequence ID" value="NZ_JALDYY010000026.1"/>
</dbReference>
<proteinExistence type="predicted"/>
<sequence>MIRDSFTITVKKDEHKGLYDELVDIIRPEFDRIGKSGHLSYVLESVGQSSVTMCPPATAFNNKSAILEAFKRADYQKVPALKFPIIQNYENIQYCSIFVSSNSIEITPPFVPSGKFEFLTGDVRRIYLSATIEFETDFVRAFGRRPDIEIRPKNDAGNGERLIIFGDKLHPSLGKQKLAKKLAASRKVLIAIPTYSDAKHWALVGTPPDTSEFTDSLEKFRQSNKGTFLLVSRIDGIDLPQDTCRIMVIDGAPSGISLMERYMIEGMQLSNLMSTKMATRITQLLGRINRGRSDYGIFFIYGQDISRWFLREKNVALLPELIQKQVELGNNIHDEIPYMEEAKLNEFVDQVLTVKDGKRDDGWVEFYSDSIKGIKANTEAISAVKDRETKLASGALAECEFMTALWSGDIQSARNTLSDVIDKIAITDARVAGWYSVWLGMTYEIAGDPVTAGTNYRTARSRLSKWLNLPYTIDSIGNSDAKVYGSIHKNLIDLNSSGTPQLADFAAKMKVAVRHFKDPSRSAEDHEEALRFFGELIGLESTRPDNEFGSGPDVVWHDPASGYTIAFELKTKKDDPALYFKKEVGQAMNHIGWMAENRQDDKVQGVVIVGPPGKCDPQATPVDEVYLCEIGRVVERMESFVAKLDDFRARITAERNVIINEFGTLAEWQLEGWFSGFASKRLKELR</sequence>
<reference evidence="2" key="1">
    <citation type="submission" date="2022-03" db="EMBL/GenBank/DDBJ databases">
        <title>Fererhizobium litorale gen. nov., sp. nov., isolated from sandy sediments of the Sea of Japan seashore.</title>
        <authorList>
            <person name="Romanenko L."/>
            <person name="Kurilenko V."/>
            <person name="Otstavnykh N."/>
            <person name="Svetashev V."/>
            <person name="Tekutyeva L."/>
            <person name="Isaeva M."/>
            <person name="Mikhailov V."/>
        </authorList>
    </citation>
    <scope>NUCLEOTIDE SEQUENCE</scope>
    <source>
        <strain evidence="2">KMM 9576</strain>
    </source>
</reference>
<dbReference type="GO" id="GO:0016818">
    <property type="term" value="F:hydrolase activity, acting on acid anhydrides, in phosphorus-containing anhydrides"/>
    <property type="evidence" value="ECO:0007669"/>
    <property type="project" value="InterPro"/>
</dbReference>
<organism evidence="2 3">
    <name type="scientific">Ferirhizobium litorale</name>
    <dbReference type="NCBI Taxonomy" id="2927786"/>
    <lineage>
        <taxon>Bacteria</taxon>
        <taxon>Pseudomonadati</taxon>
        <taxon>Pseudomonadota</taxon>
        <taxon>Alphaproteobacteria</taxon>
        <taxon>Hyphomicrobiales</taxon>
        <taxon>Rhizobiaceae</taxon>
        <taxon>Ferirhizobium</taxon>
    </lineage>
</organism>
<dbReference type="EMBL" id="JALDYZ010000022">
    <property type="protein sequence ID" value="MDI7925056.1"/>
    <property type="molecule type" value="Genomic_DNA"/>
</dbReference>
<protein>
    <recommendedName>
        <fullName evidence="1">ATP-dependent helicase C-terminal domain-containing protein</fullName>
    </recommendedName>
</protein>
<evidence type="ECO:0000313" key="3">
    <source>
        <dbReference type="Proteomes" id="UP001161580"/>
    </source>
</evidence>
<dbReference type="GO" id="GO:0004386">
    <property type="term" value="F:helicase activity"/>
    <property type="evidence" value="ECO:0007669"/>
    <property type="project" value="InterPro"/>
</dbReference>